<dbReference type="PANTHER" id="PTHR43248:SF25">
    <property type="entry name" value="AB HYDROLASE-1 DOMAIN-CONTAINING PROTEIN-RELATED"/>
    <property type="match status" value="1"/>
</dbReference>
<evidence type="ECO:0000256" key="2">
    <source>
        <dbReference type="ARBA" id="ARBA00022801"/>
    </source>
</evidence>
<dbReference type="InterPro" id="IPR013595">
    <property type="entry name" value="Pept_S33_TAP-like_C"/>
</dbReference>
<dbReference type="STRING" id="92696.A0A4R0RB71"/>
<reference evidence="4 5" key="1">
    <citation type="submission" date="2018-11" db="EMBL/GenBank/DDBJ databases">
        <title>Genome assembly of Steccherinum ochraceum LE-BIN_3174, the white-rot fungus of the Steccherinaceae family (The Residual Polyporoid clade, Polyporales, Basidiomycota).</title>
        <authorList>
            <person name="Fedorova T.V."/>
            <person name="Glazunova O.A."/>
            <person name="Landesman E.O."/>
            <person name="Moiseenko K.V."/>
            <person name="Psurtseva N.V."/>
            <person name="Savinova O.S."/>
            <person name="Shakhova N.V."/>
            <person name="Tyazhelova T.V."/>
            <person name="Vasina D.V."/>
        </authorList>
    </citation>
    <scope>NUCLEOTIDE SEQUENCE [LARGE SCALE GENOMIC DNA]</scope>
    <source>
        <strain evidence="4 5">LE-BIN_3174</strain>
    </source>
</reference>
<sequence length="612" mass="66796">MSLLPTSQSLDLPLKTEANGFLAKERRLKTRDAATVLRLLGVVVCAAFLVRTLCEWRPSMTIKTHAVPPSDAFDWESITPSKHLNWTPCYDESAQCARLLVPLDYHDQKLGDAAIAMLRYPSSIPQDEDGYRGPILFNPGGPGISGIRFMMERGKQYRTILGEGYDLVGFDPRGIGFTTPTLVVLQNKGEEGLFTSGFLTTNNASDSALGAMHATAQHLGHLAAARMGVAAQYVGAPVVARDMLSITKAHGRDKLQYWGFSYGSVIGATFAAMFPNNVGRVVIDGVVDSHDYYQTLWSHNLLDTDATLQHVLQACVDAGPHDCPIHEDSADQIHGRIHKLLTNLRTDPASFYNNATGAYGIVDYATAFRAVFTMLYRPHEFAKPILSALADLEHGNAEPLFDLTEAKEAQDLITNGRCAPHQEAWRDGRRENQFAIACGDGPPVPRGLDELREYYEELSRSSAFAEAWSWRTGCSGWKVQAKERFSGTFPPQNDRVASFKTKTSHPILLVANTPDPVTPIRGAHKMSEGFKDSVVLTQASAGHMSFSATSVCTAKVVRAYFQNGTLPEEGTVCGTESSIFGDGVSAAGLVGEGLALLRASYELQQKSYVPFL</sequence>
<feature type="domain" description="Peptidase S33 tripeptidyl aminopeptidase-like C-terminal" evidence="3">
    <location>
        <begin position="463"/>
        <end position="573"/>
    </location>
</feature>
<evidence type="ECO:0000313" key="5">
    <source>
        <dbReference type="Proteomes" id="UP000292702"/>
    </source>
</evidence>
<dbReference type="Proteomes" id="UP000292702">
    <property type="component" value="Unassembled WGS sequence"/>
</dbReference>
<dbReference type="InterPro" id="IPR029058">
    <property type="entry name" value="AB_hydrolase_fold"/>
</dbReference>
<dbReference type="AlphaFoldDB" id="A0A4R0RB71"/>
<comment type="caution">
    <text evidence="4">The sequence shown here is derived from an EMBL/GenBank/DDBJ whole genome shotgun (WGS) entry which is preliminary data.</text>
</comment>
<dbReference type="EMBL" id="RWJN01000531">
    <property type="protein sequence ID" value="TCD60878.1"/>
    <property type="molecule type" value="Genomic_DNA"/>
</dbReference>
<dbReference type="PANTHER" id="PTHR43248">
    <property type="entry name" value="2-SUCCINYL-6-HYDROXY-2,4-CYCLOHEXADIENE-1-CARBOXYLATE SYNTHASE"/>
    <property type="match status" value="1"/>
</dbReference>
<dbReference type="OrthoDB" id="425534at2759"/>
<comment type="similarity">
    <text evidence="1">Belongs to the peptidase S33 family.</text>
</comment>
<organism evidence="4 5">
    <name type="scientific">Steccherinum ochraceum</name>
    <dbReference type="NCBI Taxonomy" id="92696"/>
    <lineage>
        <taxon>Eukaryota</taxon>
        <taxon>Fungi</taxon>
        <taxon>Dikarya</taxon>
        <taxon>Basidiomycota</taxon>
        <taxon>Agaricomycotina</taxon>
        <taxon>Agaricomycetes</taxon>
        <taxon>Polyporales</taxon>
        <taxon>Steccherinaceae</taxon>
        <taxon>Steccherinum</taxon>
    </lineage>
</organism>
<proteinExistence type="inferred from homology"/>
<keyword evidence="2" id="KW-0378">Hydrolase</keyword>
<dbReference type="Pfam" id="PF08386">
    <property type="entry name" value="Abhydrolase_4"/>
    <property type="match status" value="1"/>
</dbReference>
<dbReference type="InterPro" id="IPR051601">
    <property type="entry name" value="Serine_prot/Carboxylest_S33"/>
</dbReference>
<evidence type="ECO:0000259" key="3">
    <source>
        <dbReference type="Pfam" id="PF08386"/>
    </source>
</evidence>
<protein>
    <recommendedName>
        <fullName evidence="3">Peptidase S33 tripeptidyl aminopeptidase-like C-terminal domain-containing protein</fullName>
    </recommendedName>
</protein>
<dbReference type="GO" id="GO:0016787">
    <property type="term" value="F:hydrolase activity"/>
    <property type="evidence" value="ECO:0007669"/>
    <property type="project" value="UniProtKB-KW"/>
</dbReference>
<evidence type="ECO:0000256" key="1">
    <source>
        <dbReference type="ARBA" id="ARBA00010088"/>
    </source>
</evidence>
<dbReference type="SUPFAM" id="SSF53474">
    <property type="entry name" value="alpha/beta-Hydrolases"/>
    <property type="match status" value="1"/>
</dbReference>
<name>A0A4R0RB71_9APHY</name>
<evidence type="ECO:0000313" key="4">
    <source>
        <dbReference type="EMBL" id="TCD60878.1"/>
    </source>
</evidence>
<gene>
    <name evidence="4" type="ORF">EIP91_009369</name>
</gene>
<accession>A0A4R0RB71</accession>
<keyword evidence="5" id="KW-1185">Reference proteome</keyword>
<dbReference type="Gene3D" id="3.40.50.1820">
    <property type="entry name" value="alpha/beta hydrolase"/>
    <property type="match status" value="1"/>
</dbReference>